<evidence type="ECO:0000256" key="1">
    <source>
        <dbReference type="ARBA" id="ARBA00007430"/>
    </source>
</evidence>
<evidence type="ECO:0000259" key="3">
    <source>
        <dbReference type="Pfam" id="PF02719"/>
    </source>
</evidence>
<feature type="transmembrane region" description="Helical" evidence="2">
    <location>
        <begin position="72"/>
        <end position="96"/>
    </location>
</feature>
<sequence>MTALLRRLTLLLVLTAISAVTFVVAYSLRFGGPIPESHVAGMSVAALCAVGVKLFSFCWHRLDQNVNRYIGFYDLLTIAKATTWSTVGMTFVDAFLLPEVSIPRGVLLIDWGTTFLALGLLRSAPRAFRDLRASFGAEAVRRVLIVGANDEGETLLRTLRLGRKQSLRAIGFVDPDARQIGQRIGGVPVVGVPDDLERLVATFAAQEVLITGSLPGHVVRSLMGRAQSVGVPVRVLPTYEQLLRGSVSVGPRDVSIEDLLRRDPVRLDDGAISEWITGQTVLVTGSAGSIGSEICRQLLKHKPKKLVALDRSETGQFFLERELETLAPGVVDAVLADTNDRDRLDAVFAEHRPRIVFHAAAYKHVPLMEKHPGEAIKNIALATRNVADAAEAAGAESFVMVSTDKAVNPTSVMGACKQLAERYVQAKSVGSACRFVTVRFGNVLDSAGSVIPIFRQQIAQGGPITVTHPDINRYFMMIPEAAQLVIQAGTMGQGGEIFVLDMGEPVRILDLAKDMIRLSGLREGEDISVEITGLRPGEKLYEELYNDSEQHKPTSHEKIMTADCDTQPLVRVLNEISQLEDVVDGSPTEILGLLETIVPRTESEAPKLRVAA</sequence>
<protein>
    <submittedName>
        <fullName evidence="4">UDP-N-acetyl-alpha-D-glucosamine C6 dehydratase</fullName>
        <ecNumber evidence="4">4.2.1.135</ecNumber>
    </submittedName>
</protein>
<dbReference type="Proteomes" id="UP000316426">
    <property type="component" value="Chromosome"/>
</dbReference>
<feature type="transmembrane region" description="Helical" evidence="2">
    <location>
        <begin position="41"/>
        <end position="60"/>
    </location>
</feature>
<comment type="similarity">
    <text evidence="1">Belongs to the polysaccharide synthase family.</text>
</comment>
<dbReference type="InterPro" id="IPR003869">
    <property type="entry name" value="Polysac_CapD-like"/>
</dbReference>
<gene>
    <name evidence="4" type="primary">pglF</name>
    <name evidence="4" type="ORF">Spa11_33870</name>
</gene>
<proteinExistence type="inferred from homology"/>
<dbReference type="PANTHER" id="PTHR43318">
    <property type="entry name" value="UDP-N-ACETYLGLUCOSAMINE 4,6-DEHYDRATASE"/>
    <property type="match status" value="1"/>
</dbReference>
<keyword evidence="2" id="KW-1133">Transmembrane helix</keyword>
<reference evidence="4 5" key="1">
    <citation type="submission" date="2019-02" db="EMBL/GenBank/DDBJ databases">
        <title>Deep-cultivation of Planctomycetes and their phenomic and genomic characterization uncovers novel biology.</title>
        <authorList>
            <person name="Wiegand S."/>
            <person name="Jogler M."/>
            <person name="Boedeker C."/>
            <person name="Pinto D."/>
            <person name="Vollmers J."/>
            <person name="Rivas-Marin E."/>
            <person name="Kohn T."/>
            <person name="Peeters S.H."/>
            <person name="Heuer A."/>
            <person name="Rast P."/>
            <person name="Oberbeckmann S."/>
            <person name="Bunk B."/>
            <person name="Jeske O."/>
            <person name="Meyerdierks A."/>
            <person name="Storesund J.E."/>
            <person name="Kallscheuer N."/>
            <person name="Luecker S."/>
            <person name="Lage O.M."/>
            <person name="Pohl T."/>
            <person name="Merkel B.J."/>
            <person name="Hornburger P."/>
            <person name="Mueller R.-W."/>
            <person name="Bruemmer F."/>
            <person name="Labrenz M."/>
            <person name="Spormann A.M."/>
            <person name="Op den Camp H."/>
            <person name="Overmann J."/>
            <person name="Amann R."/>
            <person name="Jetten M.S.M."/>
            <person name="Mascher T."/>
            <person name="Medema M.H."/>
            <person name="Devos D.P."/>
            <person name="Kaster A.-K."/>
            <person name="Ovreas L."/>
            <person name="Rohde M."/>
            <person name="Galperin M.Y."/>
            <person name="Jogler C."/>
        </authorList>
    </citation>
    <scope>NUCLEOTIDE SEQUENCE [LARGE SCALE GENOMIC DNA]</scope>
    <source>
        <strain evidence="4 5">Spa11</strain>
    </source>
</reference>
<name>A0A518KBJ9_9BACT</name>
<dbReference type="EMBL" id="CP036349">
    <property type="protein sequence ID" value="QDV75174.1"/>
    <property type="molecule type" value="Genomic_DNA"/>
</dbReference>
<keyword evidence="4" id="KW-0456">Lyase</keyword>
<dbReference type="InterPro" id="IPR036291">
    <property type="entry name" value="NAD(P)-bd_dom_sf"/>
</dbReference>
<dbReference type="CDD" id="cd05237">
    <property type="entry name" value="UDP_invert_4-6DH_SDR_e"/>
    <property type="match status" value="1"/>
</dbReference>
<keyword evidence="5" id="KW-1185">Reference proteome</keyword>
<feature type="domain" description="Polysaccharide biosynthesis protein CapD-like" evidence="3">
    <location>
        <begin position="281"/>
        <end position="562"/>
    </location>
</feature>
<keyword evidence="2" id="KW-0812">Transmembrane</keyword>
<dbReference type="AlphaFoldDB" id="A0A518KBJ9"/>
<evidence type="ECO:0000256" key="2">
    <source>
        <dbReference type="SAM" id="Phobius"/>
    </source>
</evidence>
<organism evidence="4 5">
    <name type="scientific">Botrimarina mediterranea</name>
    <dbReference type="NCBI Taxonomy" id="2528022"/>
    <lineage>
        <taxon>Bacteria</taxon>
        <taxon>Pseudomonadati</taxon>
        <taxon>Planctomycetota</taxon>
        <taxon>Planctomycetia</taxon>
        <taxon>Pirellulales</taxon>
        <taxon>Lacipirellulaceae</taxon>
        <taxon>Botrimarina</taxon>
    </lineage>
</organism>
<evidence type="ECO:0000313" key="4">
    <source>
        <dbReference type="EMBL" id="QDV75174.1"/>
    </source>
</evidence>
<dbReference type="EC" id="4.2.1.135" evidence="4"/>
<dbReference type="Pfam" id="PF02719">
    <property type="entry name" value="Polysacc_synt_2"/>
    <property type="match status" value="1"/>
</dbReference>
<dbReference type="GO" id="GO:0016829">
    <property type="term" value="F:lyase activity"/>
    <property type="evidence" value="ECO:0007669"/>
    <property type="project" value="UniProtKB-KW"/>
</dbReference>
<accession>A0A518KBJ9</accession>
<dbReference type="RefSeq" id="WP_145114234.1">
    <property type="nucleotide sequence ID" value="NZ_CP036349.1"/>
</dbReference>
<keyword evidence="2" id="KW-0472">Membrane</keyword>
<dbReference type="InterPro" id="IPR051203">
    <property type="entry name" value="Polysaccharide_Synthase-Rel"/>
</dbReference>
<evidence type="ECO:0000313" key="5">
    <source>
        <dbReference type="Proteomes" id="UP000316426"/>
    </source>
</evidence>
<dbReference type="Gene3D" id="3.40.50.720">
    <property type="entry name" value="NAD(P)-binding Rossmann-like Domain"/>
    <property type="match status" value="2"/>
</dbReference>
<dbReference type="SUPFAM" id="SSF51735">
    <property type="entry name" value="NAD(P)-binding Rossmann-fold domains"/>
    <property type="match status" value="2"/>
</dbReference>
<dbReference type="KEGG" id="bmei:Spa11_33870"/>
<dbReference type="PANTHER" id="PTHR43318:SF1">
    <property type="entry name" value="POLYSACCHARIDE BIOSYNTHESIS PROTEIN EPSC-RELATED"/>
    <property type="match status" value="1"/>
</dbReference>